<dbReference type="InterPro" id="IPR003594">
    <property type="entry name" value="HATPase_dom"/>
</dbReference>
<evidence type="ECO:0000259" key="2">
    <source>
        <dbReference type="Pfam" id="PF02518"/>
    </source>
</evidence>
<comment type="caution">
    <text evidence="3">The sequence shown here is derived from an EMBL/GenBank/DDBJ whole genome shotgun (WGS) entry which is preliminary data.</text>
</comment>
<organism evidence="3 4">
    <name type="scientific">Streptomyces inhibens</name>
    <dbReference type="NCBI Taxonomy" id="2293571"/>
    <lineage>
        <taxon>Bacteria</taxon>
        <taxon>Bacillati</taxon>
        <taxon>Actinomycetota</taxon>
        <taxon>Actinomycetes</taxon>
        <taxon>Kitasatosporales</taxon>
        <taxon>Streptomycetaceae</taxon>
        <taxon>Streptomyces</taxon>
    </lineage>
</organism>
<dbReference type="InterPro" id="IPR036890">
    <property type="entry name" value="HATPase_C_sf"/>
</dbReference>
<dbReference type="SUPFAM" id="SSF55874">
    <property type="entry name" value="ATPase domain of HSP90 chaperone/DNA topoisomerase II/histidine kinase"/>
    <property type="match status" value="1"/>
</dbReference>
<gene>
    <name evidence="3" type="ORF">DY245_09605</name>
</gene>
<dbReference type="Proteomes" id="UP000262477">
    <property type="component" value="Unassembled WGS sequence"/>
</dbReference>
<dbReference type="EMBL" id="QUAC01000070">
    <property type="protein sequence ID" value="REK90556.1"/>
    <property type="molecule type" value="Genomic_DNA"/>
</dbReference>
<reference evidence="3 4" key="1">
    <citation type="submission" date="2018-08" db="EMBL/GenBank/DDBJ databases">
        <title>Streptomyces NEAU-D10 sp. nov., a novel Actinomycete isolated from soil.</title>
        <authorList>
            <person name="Jin L."/>
        </authorList>
    </citation>
    <scope>NUCLEOTIDE SEQUENCE [LARGE SCALE GENOMIC DNA]</scope>
    <source>
        <strain evidence="3 4">NEAU-D10</strain>
    </source>
</reference>
<evidence type="ECO:0000313" key="4">
    <source>
        <dbReference type="Proteomes" id="UP000262477"/>
    </source>
</evidence>
<evidence type="ECO:0000313" key="3">
    <source>
        <dbReference type="EMBL" id="REK90556.1"/>
    </source>
</evidence>
<dbReference type="Gene3D" id="3.30.565.10">
    <property type="entry name" value="Histidine kinase-like ATPase, C-terminal domain"/>
    <property type="match status" value="1"/>
</dbReference>
<sequence length="112" mass="11726">MTHGRAAPTRQGEPGVGHRRSRAAGGAGLGLAVVEAVVTAHGGTVAVTSSPGRTAFAVTFAMRSFVERRPAEFRGRWAGATVVSRCQVGEHGKYPERLECGAEVRDGARVLE</sequence>
<dbReference type="AlphaFoldDB" id="A0A371Q765"/>
<proteinExistence type="predicted"/>
<name>A0A371Q765_STRIH</name>
<keyword evidence="4" id="KW-1185">Reference proteome</keyword>
<feature type="region of interest" description="Disordered" evidence="1">
    <location>
        <begin position="1"/>
        <end position="23"/>
    </location>
</feature>
<protein>
    <recommendedName>
        <fullName evidence="2">Histidine kinase/HSP90-like ATPase domain-containing protein</fullName>
    </recommendedName>
</protein>
<accession>A0A371Q765</accession>
<feature type="domain" description="Histidine kinase/HSP90-like ATPase" evidence="2">
    <location>
        <begin position="18"/>
        <end position="60"/>
    </location>
</feature>
<dbReference type="Pfam" id="PF02518">
    <property type="entry name" value="HATPase_c"/>
    <property type="match status" value="1"/>
</dbReference>
<evidence type="ECO:0000256" key="1">
    <source>
        <dbReference type="SAM" id="MobiDB-lite"/>
    </source>
</evidence>